<dbReference type="Proteomes" id="UP000008550">
    <property type="component" value="Chromosome"/>
</dbReference>
<name>B0TCI4_HELMI</name>
<sequence length="117" mass="13234">MEVVCALDMEDVKARPPKKRMIIEKKYDDPLKQAEYVYSLVEADDFDYMTEKLINIMKNVPAVFDGKFMSMVVKRITVFQSGAAMFELINGKIYGKELIIVGGSKNRVGNTGKTEAE</sequence>
<dbReference type="KEGG" id="hmo:HM1_2863"/>
<evidence type="ECO:0000313" key="2">
    <source>
        <dbReference type="Proteomes" id="UP000008550"/>
    </source>
</evidence>
<keyword evidence="2" id="KW-1185">Reference proteome</keyword>
<accession>B0TCI4</accession>
<dbReference type="EMBL" id="CP000930">
    <property type="protein sequence ID" value="ABZ85372.1"/>
    <property type="molecule type" value="Genomic_DNA"/>
</dbReference>
<evidence type="ECO:0000313" key="1">
    <source>
        <dbReference type="EMBL" id="ABZ85372.1"/>
    </source>
</evidence>
<dbReference type="AlphaFoldDB" id="B0TCI4"/>
<gene>
    <name evidence="1" type="ORF">HM1_2863</name>
</gene>
<dbReference type="HOGENOM" id="CLU_2081576_0_0_9"/>
<organism evidence="1 2">
    <name type="scientific">Heliobacterium modesticaldum (strain ATCC 51547 / Ice1)</name>
    <dbReference type="NCBI Taxonomy" id="498761"/>
    <lineage>
        <taxon>Bacteria</taxon>
        <taxon>Bacillati</taxon>
        <taxon>Bacillota</taxon>
        <taxon>Clostridia</taxon>
        <taxon>Eubacteriales</taxon>
        <taxon>Heliobacteriaceae</taxon>
        <taxon>Heliomicrobium</taxon>
    </lineage>
</organism>
<protein>
    <submittedName>
        <fullName evidence="1">Uncharacterized protein</fullName>
    </submittedName>
</protein>
<reference evidence="1 2" key="1">
    <citation type="journal article" date="2008" name="J. Bacteriol.">
        <title>The genome of Heliobacterium modesticaldum, a phototrophic representative of the Firmicutes containing the simplest photosynthetic apparatus.</title>
        <authorList>
            <person name="Sattley W.M."/>
            <person name="Madigan M.T."/>
            <person name="Swingley W.D."/>
            <person name="Cheung P.C."/>
            <person name="Clocksin K.M."/>
            <person name="Conrad A.L."/>
            <person name="Dejesa L.C."/>
            <person name="Honchak B.M."/>
            <person name="Jung D.O."/>
            <person name="Karbach L.E."/>
            <person name="Kurdoglu A."/>
            <person name="Lahiri S."/>
            <person name="Mastrian S.D."/>
            <person name="Page L.E."/>
            <person name="Taylor H.L."/>
            <person name="Wang Z.T."/>
            <person name="Raymond J."/>
            <person name="Chen M."/>
            <person name="Blankenship R.E."/>
            <person name="Touchman J.W."/>
        </authorList>
    </citation>
    <scope>NUCLEOTIDE SEQUENCE [LARGE SCALE GENOMIC DNA]</scope>
    <source>
        <strain evidence="2">ATCC 51547 / Ice1</strain>
    </source>
</reference>
<dbReference type="STRING" id="498761.HM1_2863"/>
<proteinExistence type="predicted"/>